<evidence type="ECO:0000313" key="2">
    <source>
        <dbReference type="Proteomes" id="UP000230551"/>
    </source>
</evidence>
<dbReference type="STRING" id="85968.GCA_900073015_01806"/>
<dbReference type="OrthoDB" id="5116562at2"/>
<dbReference type="EMBL" id="PDCN02000001">
    <property type="protein sequence ID" value="PIB77435.1"/>
    <property type="molecule type" value="Genomic_DNA"/>
</dbReference>
<evidence type="ECO:0000313" key="1">
    <source>
        <dbReference type="EMBL" id="PIB77435.1"/>
    </source>
</evidence>
<proteinExistence type="predicted"/>
<keyword evidence="2" id="KW-1185">Reference proteome</keyword>
<name>A0A2G5PGK2_9MYCO</name>
<accession>A0A2G5PGK2</accession>
<gene>
    <name evidence="1" type="ORF">CQY22_000195</name>
</gene>
<protein>
    <submittedName>
        <fullName evidence="1">Uncharacterized protein</fullName>
    </submittedName>
</protein>
<dbReference type="AlphaFoldDB" id="A0A2G5PGK2"/>
<sequence>MTRFNVPPGWPPPAPGWFPDRAWAPDPAWPPAPPGWQFFVDEPAAAVRQPSVVGGWLARFAALPKPLSIGVVAVLVVSLLTLGFNRAMQPEVIVLKPVDQRGNIVYDEIDWDLRTPSIEVDCSGGWPSPFDVSGHARSCGSNADATFACFRDEDAALIACVQDPFAEELAYISATGLDEPRQPLKEDPRPLGLELSDGAQCQARTGGAWGSPTQHPDWIGYYGCRYPDDEDAFAAVWGPGDRDNGIDKGIGGWKVSVGSGEGKLKTERVTKVIYVGTT</sequence>
<reference evidence="1 2" key="1">
    <citation type="journal article" date="2017" name="Infect. Genet. Evol.">
        <title>The new phylogeny of the genus Mycobacterium: The old and the news.</title>
        <authorList>
            <person name="Tortoli E."/>
            <person name="Fedrizzi T."/>
            <person name="Meehan C.J."/>
            <person name="Trovato A."/>
            <person name="Grottola A."/>
            <person name="Giacobazzi E."/>
            <person name="Serpini G.F."/>
            <person name="Tagliazucchi S."/>
            <person name="Fabio A."/>
            <person name="Bettua C."/>
            <person name="Bertorelli R."/>
            <person name="Frascaro F."/>
            <person name="De Sanctis V."/>
            <person name="Pecorari M."/>
            <person name="Jousson O."/>
            <person name="Segata N."/>
            <person name="Cirillo D.M."/>
        </authorList>
    </citation>
    <scope>NUCLEOTIDE SEQUENCE [LARGE SCALE GENOMIC DNA]</scope>
    <source>
        <strain evidence="1 2">CIP1034565</strain>
    </source>
</reference>
<dbReference type="RefSeq" id="WP_090588682.1">
    <property type="nucleotide sequence ID" value="NZ_CP104302.1"/>
</dbReference>
<dbReference type="Proteomes" id="UP000230551">
    <property type="component" value="Unassembled WGS sequence"/>
</dbReference>
<comment type="caution">
    <text evidence="1">The sequence shown here is derived from an EMBL/GenBank/DDBJ whole genome shotgun (WGS) entry which is preliminary data.</text>
</comment>
<organism evidence="1 2">
    <name type="scientific">Mycolicibacterium brumae</name>
    <dbReference type="NCBI Taxonomy" id="85968"/>
    <lineage>
        <taxon>Bacteria</taxon>
        <taxon>Bacillati</taxon>
        <taxon>Actinomycetota</taxon>
        <taxon>Actinomycetes</taxon>
        <taxon>Mycobacteriales</taxon>
        <taxon>Mycobacteriaceae</taxon>
        <taxon>Mycolicibacterium</taxon>
    </lineage>
</organism>